<feature type="region of interest" description="Disordered" evidence="2">
    <location>
        <begin position="1530"/>
        <end position="1629"/>
    </location>
</feature>
<feature type="region of interest" description="Disordered" evidence="2">
    <location>
        <begin position="2395"/>
        <end position="2431"/>
    </location>
</feature>
<feature type="domain" description="Protein furry C-terminal" evidence="6">
    <location>
        <begin position="2697"/>
        <end position="3029"/>
    </location>
</feature>
<feature type="region of interest" description="Disordered" evidence="2">
    <location>
        <begin position="2545"/>
        <end position="2579"/>
    </location>
</feature>
<feature type="region of interest" description="Disordered" evidence="2">
    <location>
        <begin position="1"/>
        <end position="47"/>
    </location>
</feature>
<dbReference type="GeneID" id="587649"/>
<feature type="compositionally biased region" description="Polar residues" evidence="2">
    <location>
        <begin position="2632"/>
        <end position="2646"/>
    </location>
</feature>
<feature type="region of interest" description="Disordered" evidence="2">
    <location>
        <begin position="2059"/>
        <end position="2081"/>
    </location>
</feature>
<feature type="region of interest" description="Disordered" evidence="2">
    <location>
        <begin position="3273"/>
        <end position="3390"/>
    </location>
</feature>
<feature type="domain" description="Cell morphogenesis protein N-terminal" evidence="3">
    <location>
        <begin position="151"/>
        <end position="695"/>
    </location>
</feature>
<accession>A0A7M7NHZ7</accession>
<name>A0A7M7NHZ7_STRPU</name>
<dbReference type="InterPro" id="IPR016024">
    <property type="entry name" value="ARM-type_fold"/>
</dbReference>
<dbReference type="PANTHER" id="PTHR12295:SF30">
    <property type="entry name" value="PROTEIN FURRY"/>
    <property type="match status" value="1"/>
</dbReference>
<dbReference type="EnsemblMetazoa" id="XM_030981026">
    <property type="protein sequence ID" value="XP_030836886"/>
    <property type="gene ID" value="LOC587649"/>
</dbReference>
<feature type="domain" description="Protein furry C-terminal" evidence="6">
    <location>
        <begin position="2483"/>
        <end position="2627"/>
    </location>
</feature>
<dbReference type="RefSeq" id="XP_030836886.1">
    <property type="nucleotide sequence ID" value="XM_030981026.1"/>
</dbReference>
<feature type="compositionally biased region" description="Polar residues" evidence="2">
    <location>
        <begin position="3378"/>
        <end position="3390"/>
    </location>
</feature>
<dbReference type="Pfam" id="PF14225">
    <property type="entry name" value="MOR2-PAG1_C"/>
    <property type="match status" value="1"/>
</dbReference>
<evidence type="ECO:0000259" key="3">
    <source>
        <dbReference type="Pfam" id="PF14222"/>
    </source>
</evidence>
<dbReference type="Proteomes" id="UP000007110">
    <property type="component" value="Unassembled WGS sequence"/>
</dbReference>
<feature type="domain" description="Cell morphogenesis central region" evidence="5">
    <location>
        <begin position="1858"/>
        <end position="1948"/>
    </location>
</feature>
<feature type="compositionally biased region" description="Polar residues" evidence="2">
    <location>
        <begin position="2398"/>
        <end position="2408"/>
    </location>
</feature>
<dbReference type="KEGG" id="spu:587649"/>
<proteinExistence type="predicted"/>
<evidence type="ECO:0000259" key="5">
    <source>
        <dbReference type="Pfam" id="PF14228"/>
    </source>
</evidence>
<dbReference type="PANTHER" id="PTHR12295">
    <property type="entry name" value="FURRY-RELATED"/>
    <property type="match status" value="1"/>
</dbReference>
<dbReference type="InterPro" id="IPR039867">
    <property type="entry name" value="Furry/Tao3/Mor2"/>
</dbReference>
<feature type="compositionally biased region" description="Low complexity" evidence="2">
    <location>
        <begin position="2549"/>
        <end position="2562"/>
    </location>
</feature>
<feature type="region of interest" description="Disordered" evidence="2">
    <location>
        <begin position="2608"/>
        <end position="2646"/>
    </location>
</feature>
<evidence type="ECO:0008006" key="9">
    <source>
        <dbReference type="Google" id="ProtNLM"/>
    </source>
</evidence>
<evidence type="ECO:0000313" key="8">
    <source>
        <dbReference type="Proteomes" id="UP000007110"/>
    </source>
</evidence>
<feature type="compositionally biased region" description="Basic and acidic residues" evidence="2">
    <location>
        <begin position="3336"/>
        <end position="3377"/>
    </location>
</feature>
<dbReference type="InParanoid" id="A0A7M7NHZ7"/>
<feature type="domain" description="Cell morphogenesis central region" evidence="5">
    <location>
        <begin position="1222"/>
        <end position="1357"/>
    </location>
</feature>
<dbReference type="GO" id="GO:0031175">
    <property type="term" value="P:neuron projection development"/>
    <property type="evidence" value="ECO:0000318"/>
    <property type="project" value="GO_Central"/>
</dbReference>
<dbReference type="InterPro" id="IPR025481">
    <property type="entry name" value="Cell_Morphogen_C"/>
</dbReference>
<evidence type="ECO:0000259" key="4">
    <source>
        <dbReference type="Pfam" id="PF14225"/>
    </source>
</evidence>
<keyword evidence="1" id="KW-0175">Coiled coil</keyword>
<dbReference type="GO" id="GO:0030427">
    <property type="term" value="C:site of polarized growth"/>
    <property type="evidence" value="ECO:0000318"/>
    <property type="project" value="GO_Central"/>
</dbReference>
<evidence type="ECO:0000259" key="6">
    <source>
        <dbReference type="Pfam" id="PF19421"/>
    </source>
</evidence>
<dbReference type="InterPro" id="IPR045842">
    <property type="entry name" value="Fry_C"/>
</dbReference>
<feature type="domain" description="Cell morphogenesis central region" evidence="5">
    <location>
        <begin position="1690"/>
        <end position="1758"/>
    </location>
</feature>
<dbReference type="GO" id="GO:0005938">
    <property type="term" value="C:cell cortex"/>
    <property type="evidence" value="ECO:0000318"/>
    <property type="project" value="GO_Central"/>
</dbReference>
<feature type="compositionally biased region" description="Basic and acidic residues" evidence="2">
    <location>
        <begin position="3066"/>
        <end position="3142"/>
    </location>
</feature>
<evidence type="ECO:0000313" key="7">
    <source>
        <dbReference type="EnsemblMetazoa" id="XP_030836886"/>
    </source>
</evidence>
<feature type="domain" description="Cell morphogenesis protein C-terminal" evidence="4">
    <location>
        <begin position="2100"/>
        <end position="2351"/>
    </location>
</feature>
<reference evidence="8" key="1">
    <citation type="submission" date="2015-02" db="EMBL/GenBank/DDBJ databases">
        <title>Genome sequencing for Strongylocentrotus purpuratus.</title>
        <authorList>
            <person name="Murali S."/>
            <person name="Liu Y."/>
            <person name="Vee V."/>
            <person name="English A."/>
            <person name="Wang M."/>
            <person name="Skinner E."/>
            <person name="Han Y."/>
            <person name="Muzny D.M."/>
            <person name="Worley K.C."/>
            <person name="Gibbs R.A."/>
        </authorList>
    </citation>
    <scope>NUCLEOTIDE SEQUENCE</scope>
</reference>
<organism evidence="7 8">
    <name type="scientific">Strongylocentrotus purpuratus</name>
    <name type="common">Purple sea urchin</name>
    <dbReference type="NCBI Taxonomy" id="7668"/>
    <lineage>
        <taxon>Eukaryota</taxon>
        <taxon>Metazoa</taxon>
        <taxon>Echinodermata</taxon>
        <taxon>Eleutherozoa</taxon>
        <taxon>Echinozoa</taxon>
        <taxon>Echinoidea</taxon>
        <taxon>Euechinoidea</taxon>
        <taxon>Echinacea</taxon>
        <taxon>Camarodonta</taxon>
        <taxon>Echinidea</taxon>
        <taxon>Strongylocentrotidae</taxon>
        <taxon>Strongylocentrotus</taxon>
    </lineage>
</organism>
<feature type="region of interest" description="Disordered" evidence="2">
    <location>
        <begin position="3029"/>
        <end position="3151"/>
    </location>
</feature>
<dbReference type="OMA" id="MRADTMK"/>
<feature type="compositionally biased region" description="Low complexity" evidence="2">
    <location>
        <begin position="1583"/>
        <end position="1606"/>
    </location>
</feature>
<dbReference type="Pfam" id="PF19421">
    <property type="entry name" value="Fry_C"/>
    <property type="match status" value="2"/>
</dbReference>
<evidence type="ECO:0000256" key="1">
    <source>
        <dbReference type="SAM" id="Coils"/>
    </source>
</evidence>
<dbReference type="SUPFAM" id="SSF48371">
    <property type="entry name" value="ARM repeat"/>
    <property type="match status" value="2"/>
</dbReference>
<protein>
    <recommendedName>
        <fullName evidence="9">Protein furry</fullName>
    </recommendedName>
</protein>
<dbReference type="GO" id="GO:0000902">
    <property type="term" value="P:cell morphogenesis"/>
    <property type="evidence" value="ECO:0000318"/>
    <property type="project" value="GO_Central"/>
</dbReference>
<evidence type="ECO:0000256" key="2">
    <source>
        <dbReference type="SAM" id="MobiDB-lite"/>
    </source>
</evidence>
<feature type="compositionally biased region" description="Polar residues" evidence="2">
    <location>
        <begin position="9"/>
        <end position="24"/>
    </location>
</feature>
<dbReference type="OrthoDB" id="6287725at2759"/>
<feature type="compositionally biased region" description="Basic and acidic residues" evidence="2">
    <location>
        <begin position="2618"/>
        <end position="2627"/>
    </location>
</feature>
<keyword evidence="8" id="KW-1185">Reference proteome</keyword>
<feature type="compositionally biased region" description="Basic and acidic residues" evidence="2">
    <location>
        <begin position="1530"/>
        <end position="1549"/>
    </location>
</feature>
<feature type="compositionally biased region" description="Basic and acidic residues" evidence="2">
    <location>
        <begin position="2568"/>
        <end position="2579"/>
    </location>
</feature>
<dbReference type="InterPro" id="IPR029473">
    <property type="entry name" value="MOR2-PAG1_mid"/>
</dbReference>
<reference evidence="7" key="2">
    <citation type="submission" date="2021-01" db="UniProtKB">
        <authorList>
            <consortium name="EnsemblMetazoa"/>
        </authorList>
    </citation>
    <scope>IDENTIFICATION</scope>
</reference>
<feature type="compositionally biased region" description="Basic and acidic residues" evidence="2">
    <location>
        <begin position="3187"/>
        <end position="3206"/>
    </location>
</feature>
<feature type="coiled-coil region" evidence="1">
    <location>
        <begin position="3237"/>
        <end position="3267"/>
    </location>
</feature>
<sequence length="3390" mass="378874">MSSRRSEEYTGSNLSLATSSTSDVSLPWIRRPTEEDKQDATSTTTIPLDTNVKPGQYVLQSLFAEFTIQAERKIERIMTEPLESPLAKLLQRGEDQQFDQLLSSLSAVAEHCLPSLLKTLFDWYSLQNEEDGTQRQKVATKNKGEKDYLSERRDLAVDFLFCLVLIEVLKQLPLHPVPDNMITHIETLAFRHFKSREGLQSGVNTENIHIIADLYAEVLGVMAQTRFLSVRKRFFTELKELRSEPQNVQTTQSIISLVMGLKFYRVKMFPVEDFESSFQLLHECANYYLEVKDKDIKHALAGLLVEILVPIAALPTTQIATSGNFVCVKNEVNIPVLKNFVEKMYQTTFEQCSKKKHALAAFPLLTCLLCVSQKQFFLSTWHNFLSLCLSSLKHRDTKLSRVALESLYRLLWVYIMRIQCESNTSTTMRLQSITGTLFPRNSRNVIPRDTPLHIFVKIIQFIAQEKLEFAVRDVIFDLLGVTGKSRMLFPERMNVGLRAFLVIADSLQQKEEAPPMPTTTRSMPSGNTLRTRKTFLNKQLTEDGARTIGVAPFYPSIRKALDHIVRSLDMTVGKALLMTNAQCLTKELDDLMTNERKPKIELFRTCIAAVPRIIPDGLSRKELLELLSRLTVHRDDELRGLAFTSLQNVVVDLPDWREDVILCFVNFMVHEVHDMFPLILESALKMLLQLLSQWKMAETNKEEEPQLKPPYERNPFANVLNLVEGFALVFLCSCRPLIRRLSFFVLKEVRALFSILGYSRIDDDSVLDVIDRACPGVVESFIHQLPPAEKATITALPTVDLQWVVERSINQWSGSTYESSGASDSLTKLAARGMGGFNPWASCLARFFHSNCLPHYCPTAVSNAWPVVNTRLTQLYGHIDPSAPSEGRTSIRSKKVLHPMDDNIALWRNYLVFACSCAPPSAGYQTPRRCLSPEPNSGSYDGSSHLERVEARLHSSSSGVTAATLFKMLVPLIRCDNTDTREAVVNGLGWTNMFAFRDLMDELQQSLKDALERKQENMRRKRRRDFLRVHLIRVFELIAEHGLFRERCLLGKETQPLNSTFIDYIEGMRLFLESESDKDSPTLMEIRLHFSGFIGRLIRSVPAEHRANLLPCGVRYSVFFLCGAWCRKLGVVYGAVDRTLDRTPSYQDENFTDLEIEALQAMAALLVCGEVFDTSGLGQEGYLYNWMDNLLNCTDERVHKLGKETAVLLLENNPQLPMVLMWFIHRCYTGPKLVASGYFQSMASVLNTSEYPCDMIVILCLVLLKTADPCSVIRTLAYQLLHVLDKRFFGQGGQGNLLKATYGKSHVALSRELANLHPELTLAIFSEITERFESAPLVHRNIMLEYLLPWIYNIELVDSLAKEGGGASSMGGGKEKEVVEMEDPEQGCSMRSPGWGSKQASCVILNNLLFITAEYGDEHCDGLEQLWAGLCTCWPSNLPVILNFLLGLTGIMTNPNLLPFLERVLVYIARAKPQRLMDELMREMLSVDIVTTNVERIDEPPFFQLYLQPQFGATGPESGSAASLIEKMDKEEEARMLASEKGKHEKNTSDRGTQVAVGTKTPPPPDNGSTKDRDSIIRYNEGSSLHQSSGSLSTLTSSTSTPSNESAGTDRVRFKPAIPEESEESDGRFTTIEEKGQDNMQGSNKVDFYAVWQQQTLNGLTLPLPLPDEYYCAPLSDYIDDNETPPQGVVHRCNLATVLLTDLVLENVDVDWQVHLPHILHVLFLGLDHSWPLVHEHCKRLLLNLLVKLAPHNDFVNVAHTLLSHHVISDLHAGLLEQKVITKEYNFTGGPTSHNGHTPDTISYESDNTALMGSTTTISGASTVSVSSMSSTSTVIPFGMSAVTHISVDHLRTSEEAAKALIEFLVTRKCRPLWSCEEITPRLTIIKSAEQLESFLRNVVRIFHGSLRGSHLEQRWAQVALQLALSCSSRHYAGRSFQMFRALNPPLNPRMLSNIMTRLVETVADQGEDVQGYATEILLTLENSIDTLAQDLVFTDLRERSKSGTSRKTEFRKSTSNLFSIGPTNSYDGIRPKIMEGPSSVNSPGNNAAADMRAYAEHRGRSSTTSELDKSSFHRGRARSSSSLKHMGENIFEERLNMLAQVFWIFVSLLESDYEFEFLMALKALEKLLKYLPLDRLEVRCRLDQVLSQLRWEGYPGLQALILKGFTSSVTYDLTLHLVSKLTTYTHLRVIDPTQAAGFPLNVVALLPYLIQKFGQPEKFACEIATNISKVCQERCTKMAPLSTVLMMYKNGTYNRDSKAWAGVVCKYLHTAYSHFSIPMMTFLIEVLEKGPINNQSPVLQIVYHLIHNIDLMAAPMQQVNDNLLRVIAKYVQGVHWQDSLNILKVAVSKSSSLVKPPSLSDHHNRVVSLALDHRKELPGRTMEFTFDLSRVVDPEHTSSSLPETQLLGSEKMTKKEHSPSGLLTRSSKDKTPIIRRKYPSMATITTSFSDESAASTLSSDDSSMSTEPTDMSQLGPGGSMFSASSATINAAKQNIVPSAWRKPQQSQRRTRERMVSVLKGLGQNVGLPRSPSVIFSSTSDIANERQNSVCSSSESTSLVDSMNPEGSKAEESGDIPTLKEFDFLEGEEVDREDGKGFNWYDSRHSLEDIDSSGVTNPDHEGSKYSSEDETSISGADDNTPSLENSRIYSGMSQDFIPSTGGSNVIRRATSGSLSSGGSDIDSITSPICNSPTANSSFIYIPVDEVEEAWQSHVDAVMVDMSGRYAVNTFHIFTQLYKVMQQRFCNLTREACNYLGDRMRGIALQFLNTLEVLSTHALCPFVYVDTETLMICRLLDSHKYCVLELNEHYDTYISKRDLTVECLDSIKASLKRQTLAAHDINGPTGEEQERVHINQQIELCRRLYRLYCQLRMLFDSYCKLIHSLEGAKHVSHIQDFSVPVCSAKEELSLAAQELESGQVALSPEGDTGITTPEAAVVTLTNHLGRRDVRRALRLLHVYRSMWSGELFGSSEEDDQDVLLALLCKQIADGRSGVLVISRSGQELQTACHKLMGINAQLKKSIKVIENMETKEEVEEKSEMEKAEGEGGGPVKGDEKVKLRRKGNRKGKNDGRKGWKSEGDRNTKEGSGEKGGRGTDEKKKGKDERKGKEDKKKSSKESTPEPSLPEDKKQREDVDNGKVKDGGEGGEVEDTVVVVVTVTSDEVGGGEGETKEAKIVFQSNECVENGGDEGREVTLDTKESSENKEEVKIEDVTLEDATGSKVDGDVVQGSGDTRIIDEEEVESDLTALIEAIEEIEEEIGNKDKMEALPLKLADEDNTSTGATGVGVEPSPAKGESFAPLPDMDSGFMAETPDSQASENKASFSDDVPLDIQVTPAEEDKLFPPDKEPLRKESTGEAENEVERKALGIKEDVWQKDPNSRPTSGESLCTEL</sequence>
<dbReference type="InterPro" id="IPR025614">
    <property type="entry name" value="Cell_morpho_N"/>
</dbReference>
<feature type="compositionally biased region" description="Polar residues" evidence="2">
    <location>
        <begin position="3311"/>
        <end position="3321"/>
    </location>
</feature>
<feature type="region of interest" description="Disordered" evidence="2">
    <location>
        <begin position="3183"/>
        <end position="3206"/>
    </location>
</feature>
<dbReference type="Pfam" id="PF14222">
    <property type="entry name" value="MOR2-PAG1_N"/>
    <property type="match status" value="1"/>
</dbReference>
<feature type="region of interest" description="Disordered" evidence="2">
    <location>
        <begin position="2450"/>
        <end position="2473"/>
    </location>
</feature>
<dbReference type="Pfam" id="PF14228">
    <property type="entry name" value="MOR2-PAG1_mid"/>
    <property type="match status" value="3"/>
</dbReference>